<evidence type="ECO:0000313" key="12">
    <source>
        <dbReference type="Proteomes" id="UP000315082"/>
    </source>
</evidence>
<dbReference type="AlphaFoldDB" id="A0A518JXD4"/>
<keyword evidence="5 10" id="KW-0328">Glycosyltransferase</keyword>
<evidence type="ECO:0000256" key="7">
    <source>
        <dbReference type="ARBA" id="ARBA00023277"/>
    </source>
</evidence>
<evidence type="ECO:0000256" key="9">
    <source>
        <dbReference type="ARBA" id="ARBA00031501"/>
    </source>
</evidence>
<dbReference type="InterPro" id="IPR003385">
    <property type="entry name" value="Glyco_hydro_77"/>
</dbReference>
<name>A0A518JXD4_9BACT</name>
<dbReference type="GO" id="GO:0005975">
    <property type="term" value="P:carbohydrate metabolic process"/>
    <property type="evidence" value="ECO:0007669"/>
    <property type="project" value="InterPro"/>
</dbReference>
<dbReference type="PANTHER" id="PTHR32438:SF5">
    <property type="entry name" value="4-ALPHA-GLUCANOTRANSFERASE DPE1, CHLOROPLASTIC_AMYLOPLASTIC"/>
    <property type="match status" value="1"/>
</dbReference>
<evidence type="ECO:0000256" key="6">
    <source>
        <dbReference type="ARBA" id="ARBA00022679"/>
    </source>
</evidence>
<protein>
    <recommendedName>
        <fullName evidence="4 10">4-alpha-glucanotransferase</fullName>
        <ecNumber evidence="3 10">2.4.1.25</ecNumber>
    </recommendedName>
    <alternativeName>
        <fullName evidence="8 10">Amylomaltase</fullName>
    </alternativeName>
    <alternativeName>
        <fullName evidence="9 10">Disproportionating enzyme</fullName>
    </alternativeName>
</protein>
<dbReference type="NCBIfam" id="TIGR00217">
    <property type="entry name" value="malQ"/>
    <property type="match status" value="1"/>
</dbReference>
<dbReference type="Proteomes" id="UP000315082">
    <property type="component" value="Chromosome"/>
</dbReference>
<evidence type="ECO:0000256" key="2">
    <source>
        <dbReference type="ARBA" id="ARBA00005684"/>
    </source>
</evidence>
<evidence type="ECO:0000256" key="1">
    <source>
        <dbReference type="ARBA" id="ARBA00000439"/>
    </source>
</evidence>
<proteinExistence type="inferred from homology"/>
<dbReference type="Gene3D" id="3.20.20.80">
    <property type="entry name" value="Glycosidases"/>
    <property type="match status" value="1"/>
</dbReference>
<evidence type="ECO:0000256" key="8">
    <source>
        <dbReference type="ARBA" id="ARBA00031423"/>
    </source>
</evidence>
<organism evidence="11 12">
    <name type="scientific">Rosistilla carotiformis</name>
    <dbReference type="NCBI Taxonomy" id="2528017"/>
    <lineage>
        <taxon>Bacteria</taxon>
        <taxon>Pseudomonadati</taxon>
        <taxon>Planctomycetota</taxon>
        <taxon>Planctomycetia</taxon>
        <taxon>Pirellulales</taxon>
        <taxon>Pirellulaceae</taxon>
        <taxon>Rosistilla</taxon>
    </lineage>
</organism>
<dbReference type="Pfam" id="PF02446">
    <property type="entry name" value="Glyco_hydro_77"/>
    <property type="match status" value="1"/>
</dbReference>
<gene>
    <name evidence="11" type="primary">malQ</name>
    <name evidence="11" type="ORF">Poly24_39210</name>
</gene>
<dbReference type="EC" id="2.4.1.25" evidence="3 10"/>
<dbReference type="EMBL" id="CP036348">
    <property type="protein sequence ID" value="QDV70202.1"/>
    <property type="molecule type" value="Genomic_DNA"/>
</dbReference>
<keyword evidence="6 10" id="KW-0808">Transferase</keyword>
<dbReference type="SUPFAM" id="SSF51445">
    <property type="entry name" value="(Trans)glycosidases"/>
    <property type="match status" value="1"/>
</dbReference>
<evidence type="ECO:0000256" key="3">
    <source>
        <dbReference type="ARBA" id="ARBA00012560"/>
    </source>
</evidence>
<keyword evidence="12" id="KW-1185">Reference proteome</keyword>
<evidence type="ECO:0000256" key="4">
    <source>
        <dbReference type="ARBA" id="ARBA00020295"/>
    </source>
</evidence>
<dbReference type="RefSeq" id="WP_145099045.1">
    <property type="nucleotide sequence ID" value="NZ_CP036348.1"/>
</dbReference>
<evidence type="ECO:0000313" key="11">
    <source>
        <dbReference type="EMBL" id="QDV70202.1"/>
    </source>
</evidence>
<evidence type="ECO:0000256" key="10">
    <source>
        <dbReference type="RuleBase" id="RU361207"/>
    </source>
</evidence>
<dbReference type="InterPro" id="IPR017853">
    <property type="entry name" value="GH"/>
</dbReference>
<evidence type="ECO:0000256" key="5">
    <source>
        <dbReference type="ARBA" id="ARBA00022676"/>
    </source>
</evidence>
<dbReference type="PANTHER" id="PTHR32438">
    <property type="entry name" value="4-ALPHA-GLUCANOTRANSFERASE DPE1, CHLOROPLASTIC/AMYLOPLASTIC"/>
    <property type="match status" value="1"/>
</dbReference>
<comment type="catalytic activity">
    <reaction evidence="1 10">
        <text>Transfers a segment of a (1-&gt;4)-alpha-D-glucan to a new position in an acceptor, which may be glucose or a (1-&gt;4)-alpha-D-glucan.</text>
        <dbReference type="EC" id="2.4.1.25"/>
    </reaction>
</comment>
<keyword evidence="7 10" id="KW-0119">Carbohydrate metabolism</keyword>
<dbReference type="NCBIfam" id="NF011080">
    <property type="entry name" value="PRK14508.1-3"/>
    <property type="match status" value="1"/>
</dbReference>
<reference evidence="11 12" key="1">
    <citation type="submission" date="2019-02" db="EMBL/GenBank/DDBJ databases">
        <title>Deep-cultivation of Planctomycetes and their phenomic and genomic characterization uncovers novel biology.</title>
        <authorList>
            <person name="Wiegand S."/>
            <person name="Jogler M."/>
            <person name="Boedeker C."/>
            <person name="Pinto D."/>
            <person name="Vollmers J."/>
            <person name="Rivas-Marin E."/>
            <person name="Kohn T."/>
            <person name="Peeters S.H."/>
            <person name="Heuer A."/>
            <person name="Rast P."/>
            <person name="Oberbeckmann S."/>
            <person name="Bunk B."/>
            <person name="Jeske O."/>
            <person name="Meyerdierks A."/>
            <person name="Storesund J.E."/>
            <person name="Kallscheuer N."/>
            <person name="Luecker S."/>
            <person name="Lage O.M."/>
            <person name="Pohl T."/>
            <person name="Merkel B.J."/>
            <person name="Hornburger P."/>
            <person name="Mueller R.-W."/>
            <person name="Bruemmer F."/>
            <person name="Labrenz M."/>
            <person name="Spormann A.M."/>
            <person name="Op den Camp H."/>
            <person name="Overmann J."/>
            <person name="Amann R."/>
            <person name="Jetten M.S.M."/>
            <person name="Mascher T."/>
            <person name="Medema M.H."/>
            <person name="Devos D.P."/>
            <person name="Kaster A.-K."/>
            <person name="Ovreas L."/>
            <person name="Rohde M."/>
            <person name="Galperin M.Y."/>
            <person name="Jogler C."/>
        </authorList>
    </citation>
    <scope>NUCLEOTIDE SEQUENCE [LARGE SCALE GENOMIC DNA]</scope>
    <source>
        <strain evidence="11 12">Poly24</strain>
    </source>
</reference>
<sequence length="498" mass="56557">MQLPRSSGILLHITSLDNEFGIGDLGEGAYRFIDFLQRSGQTLWQLLPLGPSAAENSPYSCYSAFAANPLLISPTDLQRRGLLTTAEVESLHAAAGPVDYGTVNKQRFEMLRTSFERFKSPVGDPLREGFATFCALNQTWLVDFARYKALTDHFGIGDWSQWPDRDLVARRDAALEHWDRELAEPIEFAKYLQFLFMLQWQALKSYAGEHGVRIFGDMPIFVAYDSADVWAHQDLFYLDEAGKRSVVAGVPPDYFSATGQLWGNPLYRWDAMQERGYEWWIDRLQSAFCYFDLLRIDHFRAFEAYWEIPADAETAVDGVWVPGPMDGPFRAARAALGPLPIIAEDLGLITDEVHHLRDQLEFPGMRVLQFGFDSYDDPYHRPVSYPQQSVAYTGTHDNDTVLGWFQQRRQERHEDPLLDEVIDLNDPLPHRALIYVVLASKSDTAIVPMQDVLGLGSEARMNVPGEAAGNWTWRCPPNGLNEDVSGWLRHMTEVTGRI</sequence>
<comment type="similarity">
    <text evidence="2 10">Belongs to the disproportionating enzyme family.</text>
</comment>
<dbReference type="GO" id="GO:0004134">
    <property type="term" value="F:4-alpha-glucanotransferase activity"/>
    <property type="evidence" value="ECO:0007669"/>
    <property type="project" value="UniProtKB-EC"/>
</dbReference>
<dbReference type="KEGG" id="rcf:Poly24_39210"/>
<dbReference type="OrthoDB" id="9811841at2"/>
<accession>A0A518JXD4</accession>